<dbReference type="Pfam" id="PF06985">
    <property type="entry name" value="HET"/>
    <property type="match status" value="1"/>
</dbReference>
<evidence type="ECO:0000313" key="3">
    <source>
        <dbReference type="EMBL" id="KAB8212065.1"/>
    </source>
</evidence>
<name>A0A5N6E4I5_ASPPA</name>
<evidence type="ECO:0000259" key="1">
    <source>
        <dbReference type="Pfam" id="PF06985"/>
    </source>
</evidence>
<dbReference type="InterPro" id="IPR010730">
    <property type="entry name" value="HET"/>
</dbReference>
<dbReference type="PANTHER" id="PTHR10622:SF10">
    <property type="entry name" value="HET DOMAIN-CONTAINING PROTEIN"/>
    <property type="match status" value="1"/>
</dbReference>
<dbReference type="Proteomes" id="UP000326532">
    <property type="component" value="Unassembled WGS sequence"/>
</dbReference>
<reference evidence="3 4" key="1">
    <citation type="submission" date="2019-04" db="EMBL/GenBank/DDBJ databases">
        <title>Fungal friends and foes A comparative genomics study of 23 Aspergillus species from section Flavi.</title>
        <authorList>
            <consortium name="DOE Joint Genome Institute"/>
            <person name="Kjaerbolling I."/>
            <person name="Vesth T.C."/>
            <person name="Frisvad J.C."/>
            <person name="Nybo J.L."/>
            <person name="Theobald S."/>
            <person name="Kildgaard S."/>
            <person name="Petersen T.I."/>
            <person name="Kuo A."/>
            <person name="Sato A."/>
            <person name="Lyhne E.K."/>
            <person name="Kogle M.E."/>
            <person name="Wiebenga A."/>
            <person name="Kun R.S."/>
            <person name="Lubbers R.J."/>
            <person name="Makela M.R."/>
            <person name="Barry K."/>
            <person name="Chovatia M."/>
            <person name="Clum A."/>
            <person name="Daum C."/>
            <person name="Haridas S."/>
            <person name="He G."/>
            <person name="LaButti K."/>
            <person name="Lipzen A."/>
            <person name="Mondo S."/>
            <person name="Pangilinan J."/>
            <person name="Riley R."/>
            <person name="Salamov A."/>
            <person name="Simmons B.A."/>
            <person name="Magnuson J.K."/>
            <person name="Henrissat B."/>
            <person name="Mortensen U.H."/>
            <person name="Larsen T.O."/>
            <person name="De vries R.P."/>
            <person name="Grigoriev I.V."/>
            <person name="Machida M."/>
            <person name="Baker S.E."/>
            <person name="Andersen M.R."/>
        </authorList>
    </citation>
    <scope>NUCLEOTIDE SEQUENCE [LARGE SCALE GENOMIC DNA]</scope>
    <source>
        <strain evidence="3 4">CBS 117618</strain>
    </source>
</reference>
<sequence>MRLIRTKRPLELQEFTENELPKYAILSHRWEKEEVTFQEMIHIDEKIRSKAGYKKIERFCARAHRDDLEYAWVDTCCINKESSAELSEAINSMFRCDAKFETIEHSAWFQRGWTLQELLAPREVYFLDSDWSDMGTRATLCYWINRITGIDESILLRHSRLQDFSIAKRMSWASRRHTTRIEDVAYCLMGIFDVNMPLLYGEGEKAFTRLQEQIMKDSDDQTLFAWENEDISESNPSGLLARSPVDFTSCSDIVPYSFSNNGTPFALTNRGIRLHLPLILVGQDPEETAMLILEWFRRVGITKNS</sequence>
<proteinExistence type="predicted"/>
<gene>
    <name evidence="3" type="ORF">BDV34DRAFT_234004</name>
</gene>
<dbReference type="Pfam" id="PF26640">
    <property type="entry name" value="DUF8212"/>
    <property type="match status" value="1"/>
</dbReference>
<dbReference type="AlphaFoldDB" id="A0A5N6E4I5"/>
<evidence type="ECO:0000259" key="2">
    <source>
        <dbReference type="Pfam" id="PF26640"/>
    </source>
</evidence>
<evidence type="ECO:0000313" key="4">
    <source>
        <dbReference type="Proteomes" id="UP000326532"/>
    </source>
</evidence>
<feature type="domain" description="DUF8212" evidence="2">
    <location>
        <begin position="205"/>
        <end position="228"/>
    </location>
</feature>
<protein>
    <submittedName>
        <fullName evidence="3">HET-domain-containing protein</fullName>
    </submittedName>
</protein>
<dbReference type="OMA" id="ANACRIA"/>
<dbReference type="EMBL" id="ML734937">
    <property type="protein sequence ID" value="KAB8212065.1"/>
    <property type="molecule type" value="Genomic_DNA"/>
</dbReference>
<feature type="domain" description="Heterokaryon incompatibility" evidence="1">
    <location>
        <begin position="23"/>
        <end position="93"/>
    </location>
</feature>
<accession>A0A5N6E4I5</accession>
<organism evidence="3 4">
    <name type="scientific">Aspergillus parasiticus</name>
    <dbReference type="NCBI Taxonomy" id="5067"/>
    <lineage>
        <taxon>Eukaryota</taxon>
        <taxon>Fungi</taxon>
        <taxon>Dikarya</taxon>
        <taxon>Ascomycota</taxon>
        <taxon>Pezizomycotina</taxon>
        <taxon>Eurotiomycetes</taxon>
        <taxon>Eurotiomycetidae</taxon>
        <taxon>Eurotiales</taxon>
        <taxon>Aspergillaceae</taxon>
        <taxon>Aspergillus</taxon>
        <taxon>Aspergillus subgen. Circumdati</taxon>
    </lineage>
</organism>
<keyword evidence="4" id="KW-1185">Reference proteome</keyword>
<dbReference type="PANTHER" id="PTHR10622">
    <property type="entry name" value="HET DOMAIN-CONTAINING PROTEIN"/>
    <property type="match status" value="1"/>
</dbReference>
<dbReference type="InterPro" id="IPR058525">
    <property type="entry name" value="DUF8212"/>
</dbReference>
<dbReference type="VEuPathDB" id="FungiDB:BDV34DRAFT_234004"/>